<keyword evidence="2" id="KW-1185">Reference proteome</keyword>
<dbReference type="RefSeq" id="WP_165330722.1">
    <property type="nucleotide sequence ID" value="NZ_JAAKZW010000011.1"/>
</dbReference>
<evidence type="ECO:0000313" key="2">
    <source>
        <dbReference type="Proteomes" id="UP000481109"/>
    </source>
</evidence>
<comment type="caution">
    <text evidence="1">The sequence shown here is derived from an EMBL/GenBank/DDBJ whole genome shotgun (WGS) entry which is preliminary data.</text>
</comment>
<accession>A0A6G4XDF7</accession>
<name>A0A6G4XDF7_9ACTN</name>
<dbReference type="AlphaFoldDB" id="A0A6G4XDF7"/>
<sequence length="355" mass="39103">MPLSSTESTWTEPAAIADTGCTEEELQEFGRLALRSTSNGRDFRASRFEVGGWLNAKFGPPSRSGARNPHAEEHLTALAEHQKLSLRTLHRCRMVEHRWAPELRQQVFDSCVYVSFSVMLLVAQGEGASAVFDPAVFAHKSTVLLRVMKELEQAGVLEATESDFLKALRADPLPGRTLETPRQSKAVTQVVHQFASHQPEARAAVLDAVRSDTEAKRSIAASYLLERPALARAVLREEPELAELAAQQAAVQHRDGSESTSEAEQATFHEFVQVLGGAKPSDDLLLAEWREDFATALGRFSKFVSSWYPAESVVDKADDELLTLIAYLAQDVTAWAQNISDARKPGLRLVGKQAQ</sequence>
<reference evidence="1 2" key="1">
    <citation type="submission" date="2020-02" db="EMBL/GenBank/DDBJ databases">
        <title>Whole-genome analyses of novel actinobacteria.</title>
        <authorList>
            <person name="Sahin N."/>
            <person name="Tokatli A."/>
        </authorList>
    </citation>
    <scope>NUCLEOTIDE SEQUENCE [LARGE SCALE GENOMIC DNA]</scope>
    <source>
        <strain evidence="1 2">YC504</strain>
    </source>
</reference>
<protein>
    <submittedName>
        <fullName evidence="1">Uncharacterized protein</fullName>
    </submittedName>
</protein>
<gene>
    <name evidence="1" type="ORF">G6045_05815</name>
</gene>
<dbReference type="EMBL" id="JAAKZW010000011">
    <property type="protein sequence ID" value="NGO75202.1"/>
    <property type="molecule type" value="Genomic_DNA"/>
</dbReference>
<proteinExistence type="predicted"/>
<organism evidence="1 2">
    <name type="scientific">Streptomyces mesophilus</name>
    <dbReference type="NCBI Taxonomy" id="1775132"/>
    <lineage>
        <taxon>Bacteria</taxon>
        <taxon>Bacillati</taxon>
        <taxon>Actinomycetota</taxon>
        <taxon>Actinomycetes</taxon>
        <taxon>Kitasatosporales</taxon>
        <taxon>Streptomycetaceae</taxon>
        <taxon>Streptomyces</taxon>
    </lineage>
</organism>
<evidence type="ECO:0000313" key="1">
    <source>
        <dbReference type="EMBL" id="NGO75202.1"/>
    </source>
</evidence>
<dbReference type="Proteomes" id="UP000481109">
    <property type="component" value="Unassembled WGS sequence"/>
</dbReference>